<name>D7E576_NOSA0</name>
<accession>D7E576</accession>
<dbReference type="AlphaFoldDB" id="D7E576"/>
<evidence type="ECO:0000313" key="1">
    <source>
        <dbReference type="EMBL" id="ADI63873.1"/>
    </source>
</evidence>
<sequence length="48" mass="5319">MAKLLYEEADKSQIKDLEGIGKTVRSQILEVVSPEVAIFLSKKQAEGK</sequence>
<dbReference type="HOGENOM" id="CLU_189775_3_0_3"/>
<dbReference type="Proteomes" id="UP000001511">
    <property type="component" value="Chromosome"/>
</dbReference>
<proteinExistence type="predicted"/>
<gene>
    <name evidence="1" type="ordered locus">Aazo_1727</name>
</gene>
<reference evidence="1 2" key="1">
    <citation type="journal article" date="2010" name="PLoS ONE">
        <title>Genome erosion in a nitrogen-fixing vertically transmitted endosymbiotic multicellular cyanobacterium.</title>
        <authorList>
            <person name="Ran L."/>
            <person name="Larsson J."/>
            <person name="Vigil-Stenman T."/>
            <person name="Nylander J.A."/>
            <person name="Ininbergs K."/>
            <person name="Zheng W.W."/>
            <person name="Lapidus A."/>
            <person name="Lowry S."/>
            <person name="Haselkorn R."/>
            <person name="Bergman B."/>
        </authorList>
    </citation>
    <scope>NUCLEOTIDE SEQUENCE [LARGE SCALE GENOMIC DNA]</scope>
    <source>
        <strain evidence="1 2">0708</strain>
    </source>
</reference>
<keyword evidence="2" id="KW-1185">Reference proteome</keyword>
<dbReference type="EMBL" id="CP002059">
    <property type="protein sequence ID" value="ADI63873.1"/>
    <property type="molecule type" value="Genomic_DNA"/>
</dbReference>
<evidence type="ECO:0000313" key="2">
    <source>
        <dbReference type="Proteomes" id="UP000001511"/>
    </source>
</evidence>
<dbReference type="eggNOG" id="ENOG5033H8Y">
    <property type="taxonomic scope" value="Bacteria"/>
</dbReference>
<protein>
    <submittedName>
        <fullName evidence="1">Uncharacterized protein</fullName>
    </submittedName>
</protein>
<dbReference type="KEGG" id="naz:Aazo_1727"/>
<organism evidence="1 2">
    <name type="scientific">Nostoc azollae (strain 0708)</name>
    <name type="common">Anabaena azollae (strain 0708)</name>
    <dbReference type="NCBI Taxonomy" id="551115"/>
    <lineage>
        <taxon>Bacteria</taxon>
        <taxon>Bacillati</taxon>
        <taxon>Cyanobacteriota</taxon>
        <taxon>Cyanophyceae</taxon>
        <taxon>Nostocales</taxon>
        <taxon>Nostocaceae</taxon>
        <taxon>Trichormus</taxon>
    </lineage>
</organism>